<dbReference type="PANTHER" id="PTHR33044">
    <property type="entry name" value="BIFUNCTIONAL INHIBITOR/LIPID-TRANSFER PROTEIN/SEED STORAGE 2S ALBUMIN SUPERFAMILY PROTEIN-RELATED"/>
    <property type="match status" value="1"/>
</dbReference>
<comment type="similarity">
    <text evidence="1">Belongs to the plant LTP family.</text>
</comment>
<organism evidence="7">
    <name type="scientific">Ananas comosus var. bracteatus</name>
    <name type="common">red pineapple</name>
    <dbReference type="NCBI Taxonomy" id="296719"/>
    <lineage>
        <taxon>Eukaryota</taxon>
        <taxon>Viridiplantae</taxon>
        <taxon>Streptophyta</taxon>
        <taxon>Embryophyta</taxon>
        <taxon>Tracheophyta</taxon>
        <taxon>Spermatophyta</taxon>
        <taxon>Magnoliopsida</taxon>
        <taxon>Liliopsida</taxon>
        <taxon>Poales</taxon>
        <taxon>Bromeliaceae</taxon>
        <taxon>Bromelioideae</taxon>
        <taxon>Ananas</taxon>
    </lineage>
</organism>
<evidence type="ECO:0000256" key="1">
    <source>
        <dbReference type="ARBA" id="ARBA00009748"/>
    </source>
</evidence>
<dbReference type="AlphaFoldDB" id="A0A6V7PIJ1"/>
<dbReference type="CDD" id="cd00010">
    <property type="entry name" value="AAI_LTSS"/>
    <property type="match status" value="1"/>
</dbReference>
<keyword evidence="2" id="KW-0732">Signal</keyword>
<accession>A0A6V7PIJ1</accession>
<dbReference type="InterPro" id="IPR043325">
    <property type="entry name" value="LTSS"/>
</dbReference>
<dbReference type="Pfam" id="PF14368">
    <property type="entry name" value="LTP_2"/>
    <property type="match status" value="1"/>
</dbReference>
<evidence type="ECO:0000259" key="6">
    <source>
        <dbReference type="Pfam" id="PF14368"/>
    </source>
</evidence>
<proteinExistence type="inferred from homology"/>
<dbReference type="EMBL" id="LR862148">
    <property type="protein sequence ID" value="CAD1830458.1"/>
    <property type="molecule type" value="Genomic_DNA"/>
</dbReference>
<evidence type="ECO:0000313" key="7">
    <source>
        <dbReference type="EMBL" id="CAD1830458.1"/>
    </source>
</evidence>
<sequence>MDSNVRLRKVRLRALSRLTTRTMARPEDLPDVTPPPPPPADQPTAAAAEVEAEPSVNAEKENEEEPKPEVAAAAAAAAAETADVSKSKVDTAAVAEGQEAGGEDSGAKEDTSKGGENGDHRRRRRSGGGGGGDGDGGGGGGGGGAGIGAVPECASKLVGCAQYLNGTGTPPATCCGPLKEAATNETACLCAVLNDTAVLRAFNVDPAQGLLLAKRCGVSTDSATCSKAAGAPTSSSGTASPASQNNGAVQSRSWTGAFSLTSLLFAGWAVMV</sequence>
<feature type="compositionally biased region" description="Low complexity" evidence="5">
    <location>
        <begin position="69"/>
        <end position="80"/>
    </location>
</feature>
<protein>
    <recommendedName>
        <fullName evidence="6">Bifunctional inhibitor/plant lipid transfer protein/seed storage helical domain-containing protein</fullName>
    </recommendedName>
</protein>
<keyword evidence="4" id="KW-0325">Glycoprotein</keyword>
<evidence type="ECO:0000256" key="5">
    <source>
        <dbReference type="SAM" id="MobiDB-lite"/>
    </source>
</evidence>
<feature type="region of interest" description="Disordered" evidence="5">
    <location>
        <begin position="15"/>
        <end position="143"/>
    </location>
</feature>
<feature type="domain" description="Bifunctional inhibitor/plant lipid transfer protein/seed storage helical" evidence="6">
    <location>
        <begin position="151"/>
        <end position="225"/>
    </location>
</feature>
<evidence type="ECO:0000256" key="4">
    <source>
        <dbReference type="ARBA" id="ARBA00023180"/>
    </source>
</evidence>
<dbReference type="InterPro" id="IPR016140">
    <property type="entry name" value="Bifunc_inhib/LTP/seed_store"/>
</dbReference>
<evidence type="ECO:0000256" key="2">
    <source>
        <dbReference type="ARBA" id="ARBA00022729"/>
    </source>
</evidence>
<feature type="compositionally biased region" description="Gly residues" evidence="5">
    <location>
        <begin position="127"/>
        <end position="143"/>
    </location>
</feature>
<keyword evidence="3" id="KW-1015">Disulfide bond</keyword>
<reference evidence="7" key="1">
    <citation type="submission" date="2020-07" db="EMBL/GenBank/DDBJ databases">
        <authorList>
            <person name="Lin J."/>
        </authorList>
    </citation>
    <scope>NUCLEOTIDE SEQUENCE</scope>
</reference>
<dbReference type="SUPFAM" id="SSF47699">
    <property type="entry name" value="Bifunctional inhibitor/lipid-transfer protein/seed storage 2S albumin"/>
    <property type="match status" value="1"/>
</dbReference>
<dbReference type="InterPro" id="IPR036312">
    <property type="entry name" value="Bifun_inhib/LTP/seed_sf"/>
</dbReference>
<evidence type="ECO:0000256" key="3">
    <source>
        <dbReference type="ARBA" id="ARBA00023157"/>
    </source>
</evidence>
<dbReference type="Gene3D" id="1.10.110.10">
    <property type="entry name" value="Plant lipid-transfer and hydrophobic proteins"/>
    <property type="match status" value="1"/>
</dbReference>
<feature type="compositionally biased region" description="Low complexity" evidence="5">
    <location>
        <begin position="42"/>
        <end position="57"/>
    </location>
</feature>
<name>A0A6V7PIJ1_ANACO</name>
<feature type="compositionally biased region" description="Basic and acidic residues" evidence="5">
    <location>
        <begin position="105"/>
        <end position="119"/>
    </location>
</feature>
<gene>
    <name evidence="7" type="ORF">CB5_LOCUS13669</name>
</gene>
<feature type="compositionally biased region" description="Pro residues" evidence="5">
    <location>
        <begin position="32"/>
        <end position="41"/>
    </location>
</feature>